<dbReference type="PANTHER" id="PTHR33287">
    <property type="entry name" value="OS03G0453550 PROTEIN"/>
    <property type="match status" value="1"/>
</dbReference>
<evidence type="ECO:0000313" key="2">
    <source>
        <dbReference type="EMBL" id="GJN22377.1"/>
    </source>
</evidence>
<dbReference type="PANTHER" id="PTHR33287:SF3">
    <property type="entry name" value="OS03G0453550 PROTEIN"/>
    <property type="match status" value="1"/>
</dbReference>
<gene>
    <name evidence="2" type="primary">gb09933</name>
    <name evidence="2" type="ORF">PR202_gb09933</name>
</gene>
<comment type="caution">
    <text evidence="2">The sequence shown here is derived from an EMBL/GenBank/DDBJ whole genome shotgun (WGS) entry which is preliminary data.</text>
</comment>
<keyword evidence="3" id="KW-1185">Reference proteome</keyword>
<evidence type="ECO:0000256" key="1">
    <source>
        <dbReference type="SAM" id="MobiDB-lite"/>
    </source>
</evidence>
<protein>
    <submittedName>
        <fullName evidence="2">Uncharacterized protein</fullName>
    </submittedName>
</protein>
<name>A0AAV5EIN3_ELECO</name>
<accession>A0AAV5EIN3</accession>
<proteinExistence type="predicted"/>
<reference evidence="2" key="1">
    <citation type="journal article" date="2018" name="DNA Res.">
        <title>Multiple hybrid de novo genome assembly of finger millet, an orphan allotetraploid crop.</title>
        <authorList>
            <person name="Hatakeyama M."/>
            <person name="Aluri S."/>
            <person name="Balachadran M.T."/>
            <person name="Sivarajan S.R."/>
            <person name="Patrignani A."/>
            <person name="Gruter S."/>
            <person name="Poveda L."/>
            <person name="Shimizu-Inatsugi R."/>
            <person name="Baeten J."/>
            <person name="Francoijs K.J."/>
            <person name="Nataraja K.N."/>
            <person name="Reddy Y.A.N."/>
            <person name="Phadnis S."/>
            <person name="Ravikumar R.L."/>
            <person name="Schlapbach R."/>
            <person name="Sreeman S.M."/>
            <person name="Shimizu K.K."/>
        </authorList>
    </citation>
    <scope>NUCLEOTIDE SEQUENCE</scope>
</reference>
<sequence>MPPAVFVLLYGQRWSVLRSRRLSEPSRKKGHPPRGHLANPREEDRLGRHACALDAFYLCAAFLVLHDLSLALLFAASSAPALAYRRWWAPSSRSLVASLTLAAAVQIRVCAYWRASARLRRERDDARTLSHAVQELRMKDAAFDLSKEPQ</sequence>
<reference evidence="2" key="2">
    <citation type="submission" date="2021-12" db="EMBL/GenBank/DDBJ databases">
        <title>Resequencing data analysis of finger millet.</title>
        <authorList>
            <person name="Hatakeyama M."/>
            <person name="Aluri S."/>
            <person name="Balachadran M.T."/>
            <person name="Sivarajan S.R."/>
            <person name="Poveda L."/>
            <person name="Shimizu-Inatsugi R."/>
            <person name="Schlapbach R."/>
            <person name="Sreeman S.M."/>
            <person name="Shimizu K.K."/>
        </authorList>
    </citation>
    <scope>NUCLEOTIDE SEQUENCE</scope>
</reference>
<dbReference type="Proteomes" id="UP001054889">
    <property type="component" value="Unassembled WGS sequence"/>
</dbReference>
<dbReference type="EMBL" id="BQKI01000075">
    <property type="protein sequence ID" value="GJN22377.1"/>
    <property type="molecule type" value="Genomic_DNA"/>
</dbReference>
<evidence type="ECO:0000313" key="3">
    <source>
        <dbReference type="Proteomes" id="UP001054889"/>
    </source>
</evidence>
<feature type="region of interest" description="Disordered" evidence="1">
    <location>
        <begin position="21"/>
        <end position="41"/>
    </location>
</feature>
<dbReference type="AlphaFoldDB" id="A0AAV5EIN3"/>
<organism evidence="2 3">
    <name type="scientific">Eleusine coracana subsp. coracana</name>
    <dbReference type="NCBI Taxonomy" id="191504"/>
    <lineage>
        <taxon>Eukaryota</taxon>
        <taxon>Viridiplantae</taxon>
        <taxon>Streptophyta</taxon>
        <taxon>Embryophyta</taxon>
        <taxon>Tracheophyta</taxon>
        <taxon>Spermatophyta</taxon>
        <taxon>Magnoliopsida</taxon>
        <taxon>Liliopsida</taxon>
        <taxon>Poales</taxon>
        <taxon>Poaceae</taxon>
        <taxon>PACMAD clade</taxon>
        <taxon>Chloridoideae</taxon>
        <taxon>Cynodonteae</taxon>
        <taxon>Eleusininae</taxon>
        <taxon>Eleusine</taxon>
    </lineage>
</organism>